<dbReference type="AlphaFoldDB" id="A0AAE1A9Z8"/>
<accession>A0AAE1A9Z8</accession>
<protein>
    <submittedName>
        <fullName evidence="1">Uncharacterized protein</fullName>
    </submittedName>
</protein>
<evidence type="ECO:0000313" key="1">
    <source>
        <dbReference type="EMBL" id="KAK3783411.1"/>
    </source>
</evidence>
<evidence type="ECO:0000313" key="2">
    <source>
        <dbReference type="Proteomes" id="UP001283361"/>
    </source>
</evidence>
<organism evidence="1 2">
    <name type="scientific">Elysia crispata</name>
    <name type="common">lettuce slug</name>
    <dbReference type="NCBI Taxonomy" id="231223"/>
    <lineage>
        <taxon>Eukaryota</taxon>
        <taxon>Metazoa</taxon>
        <taxon>Spiralia</taxon>
        <taxon>Lophotrochozoa</taxon>
        <taxon>Mollusca</taxon>
        <taxon>Gastropoda</taxon>
        <taxon>Heterobranchia</taxon>
        <taxon>Euthyneura</taxon>
        <taxon>Panpulmonata</taxon>
        <taxon>Sacoglossa</taxon>
        <taxon>Placobranchoidea</taxon>
        <taxon>Plakobranchidae</taxon>
        <taxon>Elysia</taxon>
    </lineage>
</organism>
<dbReference type="EMBL" id="JAWDGP010002410">
    <property type="protein sequence ID" value="KAK3783411.1"/>
    <property type="molecule type" value="Genomic_DNA"/>
</dbReference>
<proteinExistence type="predicted"/>
<reference evidence="1" key="1">
    <citation type="journal article" date="2023" name="G3 (Bethesda)">
        <title>A reference genome for the long-term kleptoplast-retaining sea slug Elysia crispata morphotype clarki.</title>
        <authorList>
            <person name="Eastman K.E."/>
            <person name="Pendleton A.L."/>
            <person name="Shaikh M.A."/>
            <person name="Suttiyut T."/>
            <person name="Ogas R."/>
            <person name="Tomko P."/>
            <person name="Gavelis G."/>
            <person name="Widhalm J.R."/>
            <person name="Wisecaver J.H."/>
        </authorList>
    </citation>
    <scope>NUCLEOTIDE SEQUENCE</scope>
    <source>
        <strain evidence="1">ECLA1</strain>
    </source>
</reference>
<name>A0AAE1A9Z8_9GAST</name>
<sequence length="225" mass="25790">MSDLQQVRMSTTADNPMWSSSDLTQIKAENEEEVQRRIEAFITNKRNEIDEQNIREFINPFTSEPGSGSARTEAVYLHREGEKSHISLKRVDNTDGPQTRLASDFNEAHCSSRLPVDRERAEAVEERLANMEYHLNMESDGCGIFERLKALEKRIIFLESLSPEYFTNGMPLIEAKDVKKSDVGAEKERKHHVPQVENLSDVTNKIMQLRQALKQKLDQPADFPS</sequence>
<comment type="caution">
    <text evidence="1">The sequence shown here is derived from an EMBL/GenBank/DDBJ whole genome shotgun (WGS) entry which is preliminary data.</text>
</comment>
<dbReference type="Proteomes" id="UP001283361">
    <property type="component" value="Unassembled WGS sequence"/>
</dbReference>
<keyword evidence="2" id="KW-1185">Reference proteome</keyword>
<gene>
    <name evidence="1" type="ORF">RRG08_033672</name>
</gene>